<name>A0ABP8QYN1_9ACTN</name>
<dbReference type="EMBL" id="BAABHF010000048">
    <property type="protein sequence ID" value="GAA4513360.1"/>
    <property type="molecule type" value="Genomic_DNA"/>
</dbReference>
<organism evidence="1 2">
    <name type="scientific">Actinoallomurus oryzae</name>
    <dbReference type="NCBI Taxonomy" id="502180"/>
    <lineage>
        <taxon>Bacteria</taxon>
        <taxon>Bacillati</taxon>
        <taxon>Actinomycetota</taxon>
        <taxon>Actinomycetes</taxon>
        <taxon>Streptosporangiales</taxon>
        <taxon>Thermomonosporaceae</taxon>
        <taxon>Actinoallomurus</taxon>
    </lineage>
</organism>
<accession>A0ABP8QYN1</accession>
<reference evidence="2" key="1">
    <citation type="journal article" date="2019" name="Int. J. Syst. Evol. Microbiol.">
        <title>The Global Catalogue of Microorganisms (GCM) 10K type strain sequencing project: providing services to taxonomists for standard genome sequencing and annotation.</title>
        <authorList>
            <consortium name="The Broad Institute Genomics Platform"/>
            <consortium name="The Broad Institute Genome Sequencing Center for Infectious Disease"/>
            <person name="Wu L."/>
            <person name="Ma J."/>
        </authorList>
    </citation>
    <scope>NUCLEOTIDE SEQUENCE [LARGE SCALE GENOMIC DNA]</scope>
    <source>
        <strain evidence="2">JCM 17933</strain>
    </source>
</reference>
<comment type="caution">
    <text evidence="1">The sequence shown here is derived from an EMBL/GenBank/DDBJ whole genome shotgun (WGS) entry which is preliminary data.</text>
</comment>
<dbReference type="Proteomes" id="UP001500503">
    <property type="component" value="Unassembled WGS sequence"/>
</dbReference>
<proteinExistence type="predicted"/>
<evidence type="ECO:0000313" key="2">
    <source>
        <dbReference type="Proteomes" id="UP001500503"/>
    </source>
</evidence>
<sequence>MAIGCERNRSRTETRWYPLSDWLIIRPVTCRVEFARRYPAGWIEDSFTLTGDLGVGSRSREARPCEACDEA</sequence>
<keyword evidence="2" id="KW-1185">Reference proteome</keyword>
<evidence type="ECO:0000313" key="1">
    <source>
        <dbReference type="EMBL" id="GAA4513360.1"/>
    </source>
</evidence>
<gene>
    <name evidence="1" type="ORF">GCM10023191_080340</name>
</gene>
<protein>
    <submittedName>
        <fullName evidence="1">Uncharacterized protein</fullName>
    </submittedName>
</protein>